<dbReference type="InterPro" id="IPR011453">
    <property type="entry name" value="DUF1559"/>
</dbReference>
<gene>
    <name evidence="3" type="ORF">Pan216_41390</name>
</gene>
<dbReference type="RefSeq" id="WP_145264182.1">
    <property type="nucleotide sequence ID" value="NZ_CP036279.1"/>
</dbReference>
<dbReference type="OrthoDB" id="256066at2"/>
<dbReference type="AlphaFoldDB" id="A0A518B8G8"/>
<keyword evidence="1" id="KW-1133">Transmembrane helix</keyword>
<dbReference type="PANTHER" id="PTHR30093:SF2">
    <property type="entry name" value="TYPE II SECRETION SYSTEM PROTEIN H"/>
    <property type="match status" value="1"/>
</dbReference>
<keyword evidence="1" id="KW-0812">Transmembrane</keyword>
<dbReference type="PROSITE" id="PS00409">
    <property type="entry name" value="PROKAR_NTER_METHYL"/>
    <property type="match status" value="1"/>
</dbReference>
<accession>A0A518B8G8</accession>
<dbReference type="SUPFAM" id="SSF54523">
    <property type="entry name" value="Pili subunits"/>
    <property type="match status" value="1"/>
</dbReference>
<dbReference type="Proteomes" id="UP000317093">
    <property type="component" value="Chromosome"/>
</dbReference>
<evidence type="ECO:0000313" key="3">
    <source>
        <dbReference type="EMBL" id="QDU63261.1"/>
    </source>
</evidence>
<dbReference type="Pfam" id="PF07596">
    <property type="entry name" value="SBP_bac_10"/>
    <property type="match status" value="1"/>
</dbReference>
<dbReference type="InterPro" id="IPR045584">
    <property type="entry name" value="Pilin-like"/>
</dbReference>
<name>A0A518B8G8_9BACT</name>
<dbReference type="Gene3D" id="3.30.700.10">
    <property type="entry name" value="Glycoprotein, Type 4 Pilin"/>
    <property type="match status" value="1"/>
</dbReference>
<keyword evidence="4" id="KW-1185">Reference proteome</keyword>
<evidence type="ECO:0000256" key="1">
    <source>
        <dbReference type="SAM" id="Phobius"/>
    </source>
</evidence>
<dbReference type="Pfam" id="PF07963">
    <property type="entry name" value="N_methyl"/>
    <property type="match status" value="1"/>
</dbReference>
<feature type="transmembrane region" description="Helical" evidence="1">
    <location>
        <begin position="27"/>
        <end position="51"/>
    </location>
</feature>
<evidence type="ECO:0000313" key="4">
    <source>
        <dbReference type="Proteomes" id="UP000317093"/>
    </source>
</evidence>
<sequence>MERCRFDRRQSGGRRCTRLPGGDRRGFTLVEVLVVIAIMGILMALLLPAVFSARRASDRMICANNLRQIGIGLQMFVDDHDSYFPASGHTASRTNELWLLRLEPYIANVRKIMICPADPKGRDRLEYGGASYVLNSYICVAGEDQALRFDDIQTTSRTITVFTISDKQGVSVWNDHTHSRLWFDGAATPDARWLLVNEDIAPDRFEWGKSDSHLYGTANYLYADGHVGSIEASDVRGFVDRDENFAKPH</sequence>
<evidence type="ECO:0000259" key="2">
    <source>
        <dbReference type="Pfam" id="PF07596"/>
    </source>
</evidence>
<dbReference type="PANTHER" id="PTHR30093">
    <property type="entry name" value="GENERAL SECRETION PATHWAY PROTEIN G"/>
    <property type="match status" value="1"/>
</dbReference>
<dbReference type="EMBL" id="CP036279">
    <property type="protein sequence ID" value="QDU63261.1"/>
    <property type="molecule type" value="Genomic_DNA"/>
</dbReference>
<feature type="domain" description="DUF1559" evidence="2">
    <location>
        <begin position="52"/>
        <end position="106"/>
    </location>
</feature>
<keyword evidence="1" id="KW-0472">Membrane</keyword>
<protein>
    <recommendedName>
        <fullName evidence="2">DUF1559 domain-containing protein</fullName>
    </recommendedName>
</protein>
<proteinExistence type="predicted"/>
<reference evidence="3 4" key="1">
    <citation type="submission" date="2019-02" db="EMBL/GenBank/DDBJ databases">
        <title>Deep-cultivation of Planctomycetes and their phenomic and genomic characterization uncovers novel biology.</title>
        <authorList>
            <person name="Wiegand S."/>
            <person name="Jogler M."/>
            <person name="Boedeker C."/>
            <person name="Pinto D."/>
            <person name="Vollmers J."/>
            <person name="Rivas-Marin E."/>
            <person name="Kohn T."/>
            <person name="Peeters S.H."/>
            <person name="Heuer A."/>
            <person name="Rast P."/>
            <person name="Oberbeckmann S."/>
            <person name="Bunk B."/>
            <person name="Jeske O."/>
            <person name="Meyerdierks A."/>
            <person name="Storesund J.E."/>
            <person name="Kallscheuer N."/>
            <person name="Luecker S."/>
            <person name="Lage O.M."/>
            <person name="Pohl T."/>
            <person name="Merkel B.J."/>
            <person name="Hornburger P."/>
            <person name="Mueller R.-W."/>
            <person name="Bruemmer F."/>
            <person name="Labrenz M."/>
            <person name="Spormann A.M."/>
            <person name="Op den Camp H."/>
            <person name="Overmann J."/>
            <person name="Amann R."/>
            <person name="Jetten M.S.M."/>
            <person name="Mascher T."/>
            <person name="Medema M.H."/>
            <person name="Devos D.P."/>
            <person name="Kaster A.-K."/>
            <person name="Ovreas L."/>
            <person name="Rohde M."/>
            <person name="Galperin M.Y."/>
            <person name="Jogler C."/>
        </authorList>
    </citation>
    <scope>NUCLEOTIDE SEQUENCE [LARGE SCALE GENOMIC DNA]</scope>
    <source>
        <strain evidence="3 4">Pan216</strain>
    </source>
</reference>
<dbReference type="NCBIfam" id="TIGR02532">
    <property type="entry name" value="IV_pilin_GFxxxE"/>
    <property type="match status" value="1"/>
</dbReference>
<organism evidence="3 4">
    <name type="scientific">Kolteria novifilia</name>
    <dbReference type="NCBI Taxonomy" id="2527975"/>
    <lineage>
        <taxon>Bacteria</taxon>
        <taxon>Pseudomonadati</taxon>
        <taxon>Planctomycetota</taxon>
        <taxon>Planctomycetia</taxon>
        <taxon>Kolteriales</taxon>
        <taxon>Kolteriaceae</taxon>
        <taxon>Kolteria</taxon>
    </lineage>
</organism>
<dbReference type="InterPro" id="IPR012902">
    <property type="entry name" value="N_methyl_site"/>
</dbReference>
<dbReference type="KEGG" id="knv:Pan216_41390"/>